<dbReference type="PANTHER" id="PTHR31279">
    <property type="entry name" value="PROTEIN EXORDIUM-LIKE 5"/>
    <property type="match status" value="1"/>
</dbReference>
<dbReference type="PANTHER" id="PTHR31279:SF64">
    <property type="entry name" value="PROTEIN EXORDIUM-LIKE 2"/>
    <property type="match status" value="1"/>
</dbReference>
<dbReference type="Pfam" id="PF04674">
    <property type="entry name" value="Phi_1"/>
    <property type="match status" value="1"/>
</dbReference>
<proteinExistence type="inferred from homology"/>
<dbReference type="InterPro" id="IPR006766">
    <property type="entry name" value="EXORDIUM-like"/>
</dbReference>
<evidence type="ECO:0000256" key="1">
    <source>
        <dbReference type="ARBA" id="ARBA00004271"/>
    </source>
</evidence>
<name>A0A8S9I4J1_BRACR</name>
<evidence type="ECO:0000313" key="6">
    <source>
        <dbReference type="EMBL" id="KAF2564529.1"/>
    </source>
</evidence>
<dbReference type="GO" id="GO:0048046">
    <property type="term" value="C:apoplast"/>
    <property type="evidence" value="ECO:0007669"/>
    <property type="project" value="UniProtKB-SubCell"/>
</dbReference>
<comment type="similarity">
    <text evidence="5">Belongs to the EXORDIUM family.</text>
</comment>
<keyword evidence="2" id="KW-0052">Apoplast</keyword>
<gene>
    <name evidence="6" type="ORF">F2Q70_00014153</name>
</gene>
<dbReference type="EMBL" id="QGKY02001250">
    <property type="protein sequence ID" value="KAF2564529.1"/>
    <property type="molecule type" value="Genomic_DNA"/>
</dbReference>
<sequence>MIINLATLLVNAVNGDQEPASFCVDRFGSGAYPGYAGRVLVDKTTGASYNALGLAGRKYLLPAVCRTPGKNHWFGMCFFCCFV</sequence>
<keyword evidence="3" id="KW-0964">Secreted</keyword>
<evidence type="ECO:0000256" key="5">
    <source>
        <dbReference type="ARBA" id="ARBA00023591"/>
    </source>
</evidence>
<accession>A0A8S9I4J1</accession>
<organism evidence="6">
    <name type="scientific">Brassica cretica</name>
    <name type="common">Mustard</name>
    <dbReference type="NCBI Taxonomy" id="69181"/>
    <lineage>
        <taxon>Eukaryota</taxon>
        <taxon>Viridiplantae</taxon>
        <taxon>Streptophyta</taxon>
        <taxon>Embryophyta</taxon>
        <taxon>Tracheophyta</taxon>
        <taxon>Spermatophyta</taxon>
        <taxon>Magnoliopsida</taxon>
        <taxon>eudicotyledons</taxon>
        <taxon>Gunneridae</taxon>
        <taxon>Pentapetalae</taxon>
        <taxon>rosids</taxon>
        <taxon>malvids</taxon>
        <taxon>Brassicales</taxon>
        <taxon>Brassicaceae</taxon>
        <taxon>Brassiceae</taxon>
        <taxon>Brassica</taxon>
    </lineage>
</organism>
<protein>
    <submittedName>
        <fullName evidence="6">Uncharacterized protein</fullName>
    </submittedName>
</protein>
<evidence type="ECO:0000256" key="3">
    <source>
        <dbReference type="ARBA" id="ARBA00022525"/>
    </source>
</evidence>
<dbReference type="AlphaFoldDB" id="A0A8S9I4J1"/>
<keyword evidence="4" id="KW-0732">Signal</keyword>
<reference evidence="6" key="1">
    <citation type="submission" date="2019-12" db="EMBL/GenBank/DDBJ databases">
        <title>Genome sequencing and annotation of Brassica cretica.</title>
        <authorList>
            <person name="Studholme D.J."/>
            <person name="Sarris P.F."/>
        </authorList>
    </citation>
    <scope>NUCLEOTIDE SEQUENCE</scope>
    <source>
        <strain evidence="6">PFS-102/07</strain>
        <tissue evidence="6">Leaf</tissue>
    </source>
</reference>
<comment type="caution">
    <text evidence="6">The sequence shown here is derived from an EMBL/GenBank/DDBJ whole genome shotgun (WGS) entry which is preliminary data.</text>
</comment>
<comment type="subcellular location">
    <subcellularLocation>
        <location evidence="1">Secreted</location>
        <location evidence="1">Extracellular space</location>
        <location evidence="1">Apoplast</location>
    </subcellularLocation>
</comment>
<evidence type="ECO:0000256" key="2">
    <source>
        <dbReference type="ARBA" id="ARBA00022523"/>
    </source>
</evidence>
<evidence type="ECO:0000256" key="4">
    <source>
        <dbReference type="ARBA" id="ARBA00022729"/>
    </source>
</evidence>